<evidence type="ECO:0000256" key="6">
    <source>
        <dbReference type="SAM" id="Phobius"/>
    </source>
</evidence>
<keyword evidence="5 6" id="KW-0472">Membrane</keyword>
<dbReference type="InterPro" id="IPR024671">
    <property type="entry name" value="Atg22-like"/>
</dbReference>
<keyword evidence="2" id="KW-0813">Transport</keyword>
<evidence type="ECO:0000256" key="2">
    <source>
        <dbReference type="ARBA" id="ARBA00022448"/>
    </source>
</evidence>
<keyword evidence="4 6" id="KW-1133">Transmembrane helix</keyword>
<feature type="transmembrane region" description="Helical" evidence="6">
    <location>
        <begin position="51"/>
        <end position="75"/>
    </location>
</feature>
<dbReference type="PANTHER" id="PTHR23519:SF1">
    <property type="entry name" value="AUTOPHAGY-RELATED PROTEIN 22"/>
    <property type="match status" value="1"/>
</dbReference>
<reference evidence="7" key="1">
    <citation type="journal article" date="2012" name="PLoS ONE">
        <title>Gene sets for utilization of primary and secondary nutrition supplies in the distal gut of endangered iberian lynx.</title>
        <authorList>
            <person name="Alcaide M."/>
            <person name="Messina E."/>
            <person name="Richter M."/>
            <person name="Bargiela R."/>
            <person name="Peplies J."/>
            <person name="Huws S.A."/>
            <person name="Newbold C.J."/>
            <person name="Golyshin P.N."/>
            <person name="Simon M.A."/>
            <person name="Lopez G."/>
            <person name="Yakimov M.M."/>
            <person name="Ferrer M."/>
        </authorList>
    </citation>
    <scope>NUCLEOTIDE SEQUENCE</scope>
</reference>
<keyword evidence="3 6" id="KW-0812">Transmembrane</keyword>
<gene>
    <name evidence="7" type="ORF">EVA_15929</name>
</gene>
<feature type="transmembrane region" description="Helical" evidence="6">
    <location>
        <begin position="147"/>
        <end position="172"/>
    </location>
</feature>
<feature type="transmembrane region" description="Helical" evidence="6">
    <location>
        <begin position="184"/>
        <end position="204"/>
    </location>
</feature>
<accession>J9G925</accession>
<proteinExistence type="predicted"/>
<dbReference type="AlphaFoldDB" id="J9G925"/>
<feature type="transmembrane region" description="Helical" evidence="6">
    <location>
        <begin position="87"/>
        <end position="107"/>
    </location>
</feature>
<dbReference type="GO" id="GO:0012505">
    <property type="term" value="C:endomembrane system"/>
    <property type="evidence" value="ECO:0007669"/>
    <property type="project" value="UniProtKB-SubCell"/>
</dbReference>
<feature type="transmembrane region" description="Helical" evidence="6">
    <location>
        <begin position="12"/>
        <end position="31"/>
    </location>
</feature>
<protein>
    <submittedName>
        <fullName evidence="7">Major facilitator superfamily transporter MFS_1</fullName>
    </submittedName>
</protein>
<comment type="subcellular location">
    <subcellularLocation>
        <location evidence="1">Endomembrane system</location>
        <topology evidence="1">Multi-pass membrane protein</topology>
    </subcellularLocation>
</comment>
<sequence>MGLMLTGEGTILLAAVMIILSNLAFNVGESLNSAFLPELAREEAIGKVSGWGWSFGYCGGIVTLGLCLAVVVLGPSVGLTQNQVIDGTMFVTALVFALAAAPIFLFVKERSRPRLSINDREAVRSLCAESFSEVLTTLKALPVFRDFAWLAVCGFCYQCGVSVVITLSAVYAAAVMGFSTTETLVMVFLVNITAAVGAFAFGYVQDRIGHKLALGGTLLVWLSMIAVAYLSTEEWHFWI</sequence>
<dbReference type="Gene3D" id="1.20.1250.20">
    <property type="entry name" value="MFS general substrate transporter like domains"/>
    <property type="match status" value="1"/>
</dbReference>
<comment type="caution">
    <text evidence="7">The sequence shown here is derived from an EMBL/GenBank/DDBJ whole genome shotgun (WGS) entry which is preliminary data.</text>
</comment>
<feature type="transmembrane region" description="Helical" evidence="6">
    <location>
        <begin position="211"/>
        <end position="230"/>
    </location>
</feature>
<dbReference type="EMBL" id="AMCI01005523">
    <property type="protein sequence ID" value="EJW95964.1"/>
    <property type="molecule type" value="Genomic_DNA"/>
</dbReference>
<evidence type="ECO:0000313" key="7">
    <source>
        <dbReference type="EMBL" id="EJW95964.1"/>
    </source>
</evidence>
<organism evidence="7">
    <name type="scientific">gut metagenome</name>
    <dbReference type="NCBI Taxonomy" id="749906"/>
    <lineage>
        <taxon>unclassified sequences</taxon>
        <taxon>metagenomes</taxon>
        <taxon>organismal metagenomes</taxon>
    </lineage>
</organism>
<evidence type="ECO:0000256" key="4">
    <source>
        <dbReference type="ARBA" id="ARBA00022989"/>
    </source>
</evidence>
<evidence type="ECO:0000256" key="5">
    <source>
        <dbReference type="ARBA" id="ARBA00023136"/>
    </source>
</evidence>
<evidence type="ECO:0000256" key="3">
    <source>
        <dbReference type="ARBA" id="ARBA00022692"/>
    </source>
</evidence>
<name>J9G925_9ZZZZ</name>
<dbReference type="PANTHER" id="PTHR23519">
    <property type="entry name" value="AUTOPHAGY-RELATED PROTEIN 22"/>
    <property type="match status" value="1"/>
</dbReference>
<evidence type="ECO:0000256" key="1">
    <source>
        <dbReference type="ARBA" id="ARBA00004127"/>
    </source>
</evidence>
<dbReference type="Pfam" id="PF11700">
    <property type="entry name" value="ATG22"/>
    <property type="match status" value="1"/>
</dbReference>
<dbReference type="InterPro" id="IPR036259">
    <property type="entry name" value="MFS_trans_sf"/>
</dbReference>
<dbReference type="InterPro" id="IPR050495">
    <property type="entry name" value="ATG22/LtaA_families"/>
</dbReference>
<feature type="non-terminal residue" evidence="7">
    <location>
        <position position="239"/>
    </location>
</feature>
<dbReference type="SUPFAM" id="SSF103473">
    <property type="entry name" value="MFS general substrate transporter"/>
    <property type="match status" value="1"/>
</dbReference>